<dbReference type="EMBL" id="ML121553">
    <property type="protein sequence ID" value="RPB22215.1"/>
    <property type="molecule type" value="Genomic_DNA"/>
</dbReference>
<protein>
    <submittedName>
        <fullName evidence="1">Uncharacterized protein</fullName>
    </submittedName>
</protein>
<organism evidence="1 2">
    <name type="scientific">Terfezia boudieri ATCC MYA-4762</name>
    <dbReference type="NCBI Taxonomy" id="1051890"/>
    <lineage>
        <taxon>Eukaryota</taxon>
        <taxon>Fungi</taxon>
        <taxon>Dikarya</taxon>
        <taxon>Ascomycota</taxon>
        <taxon>Pezizomycotina</taxon>
        <taxon>Pezizomycetes</taxon>
        <taxon>Pezizales</taxon>
        <taxon>Pezizaceae</taxon>
        <taxon>Terfezia</taxon>
    </lineage>
</organism>
<gene>
    <name evidence="1" type="ORF">L211DRAFT_869420</name>
</gene>
<evidence type="ECO:0000313" key="2">
    <source>
        <dbReference type="Proteomes" id="UP000267821"/>
    </source>
</evidence>
<name>A0A3N4LW06_9PEZI</name>
<dbReference type="OrthoDB" id="5429780at2759"/>
<dbReference type="Proteomes" id="UP000267821">
    <property type="component" value="Unassembled WGS sequence"/>
</dbReference>
<dbReference type="InParanoid" id="A0A3N4LW06"/>
<sequence>MQIVRGRCSELLGELAEGKTILYKWVEVKHDISEEESAEDEAAQGASTDQPLLAELAYKEVDGVWAARAKLRFAHTLDQMFLTPEEELQFYGFSEENAHKKLLEAEFVEDEDDAYMLALTHVEAIKENRSLLSKTSSNQSKDSSDIQDAIKVGSTSIFQPDIWRPTLTAENHISIDEDVNEEEFPLLKLAVTDRRDTPEQFITLYKGGLSTMKRFLQWESTTDARHVTVIESDSPSDFCTSPAIYLTSQKEVAEYYARLRRRISGLGNGDVGILTIYIRQFEHETLQGDTWKKFVYLNRLDKPLPKAWNQWNMAPILKGEVAGTNASETNLAGGEEAKCSGYTVTTAIPLSQ</sequence>
<reference evidence="1 2" key="1">
    <citation type="journal article" date="2018" name="Nat. Ecol. Evol.">
        <title>Pezizomycetes genomes reveal the molecular basis of ectomycorrhizal truffle lifestyle.</title>
        <authorList>
            <person name="Murat C."/>
            <person name="Payen T."/>
            <person name="Noel B."/>
            <person name="Kuo A."/>
            <person name="Morin E."/>
            <person name="Chen J."/>
            <person name="Kohler A."/>
            <person name="Krizsan K."/>
            <person name="Balestrini R."/>
            <person name="Da Silva C."/>
            <person name="Montanini B."/>
            <person name="Hainaut M."/>
            <person name="Levati E."/>
            <person name="Barry K.W."/>
            <person name="Belfiori B."/>
            <person name="Cichocki N."/>
            <person name="Clum A."/>
            <person name="Dockter R.B."/>
            <person name="Fauchery L."/>
            <person name="Guy J."/>
            <person name="Iotti M."/>
            <person name="Le Tacon F."/>
            <person name="Lindquist E.A."/>
            <person name="Lipzen A."/>
            <person name="Malagnac F."/>
            <person name="Mello A."/>
            <person name="Molinier V."/>
            <person name="Miyauchi S."/>
            <person name="Poulain J."/>
            <person name="Riccioni C."/>
            <person name="Rubini A."/>
            <person name="Sitrit Y."/>
            <person name="Splivallo R."/>
            <person name="Traeger S."/>
            <person name="Wang M."/>
            <person name="Zifcakova L."/>
            <person name="Wipf D."/>
            <person name="Zambonelli A."/>
            <person name="Paolocci F."/>
            <person name="Nowrousian M."/>
            <person name="Ottonello S."/>
            <person name="Baldrian P."/>
            <person name="Spatafora J.W."/>
            <person name="Henrissat B."/>
            <person name="Nagy L.G."/>
            <person name="Aury J.M."/>
            <person name="Wincker P."/>
            <person name="Grigoriev I.V."/>
            <person name="Bonfante P."/>
            <person name="Martin F.M."/>
        </authorList>
    </citation>
    <scope>NUCLEOTIDE SEQUENCE [LARGE SCALE GENOMIC DNA]</scope>
    <source>
        <strain evidence="1 2">ATCC MYA-4762</strain>
    </source>
</reference>
<proteinExistence type="predicted"/>
<dbReference type="AlphaFoldDB" id="A0A3N4LW06"/>
<evidence type="ECO:0000313" key="1">
    <source>
        <dbReference type="EMBL" id="RPB22215.1"/>
    </source>
</evidence>
<accession>A0A3N4LW06</accession>
<keyword evidence="2" id="KW-1185">Reference proteome</keyword>